<organism evidence="2 3">
    <name type="scientific">Corticimicrobacter populi</name>
    <dbReference type="NCBI Taxonomy" id="2175229"/>
    <lineage>
        <taxon>Bacteria</taxon>
        <taxon>Pseudomonadati</taxon>
        <taxon>Pseudomonadota</taxon>
        <taxon>Betaproteobacteria</taxon>
        <taxon>Burkholderiales</taxon>
        <taxon>Alcaligenaceae</taxon>
        <taxon>Corticimicrobacter</taxon>
    </lineage>
</organism>
<evidence type="ECO:0000256" key="1">
    <source>
        <dbReference type="SAM" id="SignalP"/>
    </source>
</evidence>
<keyword evidence="1" id="KW-0732">Signal</keyword>
<protein>
    <recommendedName>
        <fullName evidence="4">RND transporter</fullName>
    </recommendedName>
</protein>
<proteinExistence type="predicted"/>
<reference evidence="3" key="1">
    <citation type="submission" date="2018-05" db="EMBL/GenBank/DDBJ databases">
        <authorList>
            <person name="Li Y."/>
        </authorList>
    </citation>
    <scope>NUCLEOTIDE SEQUENCE [LARGE SCALE GENOMIC DNA]</scope>
    <source>
        <strain evidence="3">3d-2-2</strain>
    </source>
</reference>
<evidence type="ECO:0008006" key="4">
    <source>
        <dbReference type="Google" id="ProtNLM"/>
    </source>
</evidence>
<name>A0A2V1JVF9_9BURK</name>
<dbReference type="Pfam" id="PF11604">
    <property type="entry name" value="CusF_Ec"/>
    <property type="match status" value="1"/>
</dbReference>
<feature type="signal peptide" evidence="1">
    <location>
        <begin position="1"/>
        <end position="31"/>
    </location>
</feature>
<dbReference type="AlphaFoldDB" id="A0A2V1JVF9"/>
<evidence type="ECO:0000313" key="3">
    <source>
        <dbReference type="Proteomes" id="UP000245212"/>
    </source>
</evidence>
<comment type="caution">
    <text evidence="2">The sequence shown here is derived from an EMBL/GenBank/DDBJ whole genome shotgun (WGS) entry which is preliminary data.</text>
</comment>
<gene>
    <name evidence="2" type="ORF">DD235_16180</name>
</gene>
<sequence length="107" mass="11589">MKTRLMSGWTRITAVALLGMAAWLPASGAWAQQATASGEVRRTDAQQGKITIKHEAIAVLELPAMTLVYQADPAELAGQIKPGDRVTFTAERRDGKYVVIAITVRQP</sequence>
<dbReference type="EMBL" id="QETA01000009">
    <property type="protein sequence ID" value="PWF21061.1"/>
    <property type="molecule type" value="Genomic_DNA"/>
</dbReference>
<dbReference type="InterPro" id="IPR021647">
    <property type="entry name" value="CusF_Ec"/>
</dbReference>
<dbReference type="Proteomes" id="UP000245212">
    <property type="component" value="Unassembled WGS sequence"/>
</dbReference>
<dbReference type="InterPro" id="IPR042230">
    <property type="entry name" value="CusF_sf"/>
</dbReference>
<accession>A0A2V1JVF9</accession>
<feature type="chain" id="PRO_5016009672" description="RND transporter" evidence="1">
    <location>
        <begin position="32"/>
        <end position="107"/>
    </location>
</feature>
<evidence type="ECO:0000313" key="2">
    <source>
        <dbReference type="EMBL" id="PWF21061.1"/>
    </source>
</evidence>
<keyword evidence="3" id="KW-1185">Reference proteome</keyword>
<dbReference type="Gene3D" id="2.40.50.320">
    <property type="entry name" value="Copper binding periplasmic protein CusF"/>
    <property type="match status" value="1"/>
</dbReference>